<accession>A0A375CPH1</accession>
<sequence>MNARGRYTFKLQRNQRDPGQGPKLEAPSMSCIYGCAQRVLGALPHGLGRWPTLTAIR</sequence>
<feature type="region of interest" description="Disordered" evidence="1">
    <location>
        <begin position="1"/>
        <end position="23"/>
    </location>
</feature>
<geneLocation type="plasmid" evidence="4">
    <name>cbm2586_p</name>
</geneLocation>
<evidence type="ECO:0000313" key="4">
    <source>
        <dbReference type="Proteomes" id="UP000257016"/>
    </source>
</evidence>
<dbReference type="Proteomes" id="UP000257016">
    <property type="component" value="Unassembled WGS sequence"/>
</dbReference>
<comment type="caution">
    <text evidence="2">The sequence shown here is derived from an EMBL/GenBank/DDBJ whole genome shotgun (WGS) entry which is preliminary data.</text>
</comment>
<protein>
    <submittedName>
        <fullName evidence="2">Uncharacterized protein</fullName>
    </submittedName>
</protein>
<evidence type="ECO:0000313" key="2">
    <source>
        <dbReference type="EMBL" id="SOY77287.1"/>
    </source>
</evidence>
<name>A0A375CPH1_9BURK</name>
<dbReference type="Proteomes" id="UP000256297">
    <property type="component" value="Plasmid CBM2589_p"/>
</dbReference>
<proteinExistence type="predicted"/>
<evidence type="ECO:0000313" key="3">
    <source>
        <dbReference type="EMBL" id="SOY78224.1"/>
    </source>
</evidence>
<dbReference type="AlphaFoldDB" id="A0A375CPH1"/>
<gene>
    <name evidence="3" type="ORF">CBM2586_P70040</name>
    <name evidence="2" type="ORF">CBM2589_P60038</name>
</gene>
<dbReference type="EMBL" id="OFSN01000064">
    <property type="protein sequence ID" value="SOY78224.1"/>
    <property type="molecule type" value="Genomic_DNA"/>
</dbReference>
<reference evidence="2 4" key="1">
    <citation type="submission" date="2018-01" db="EMBL/GenBank/DDBJ databases">
        <authorList>
            <person name="Clerissi C."/>
        </authorList>
    </citation>
    <scope>NUCLEOTIDE SEQUENCE</scope>
    <source>
        <strain evidence="3">Cupriavidus taiwanensis LMG 19430</strain>
        <strain evidence="2">Cupriavidus taiwanensis STM 3521</strain>
        <plasmid evidence="4">cbm2586_p</plasmid>
    </source>
</reference>
<evidence type="ECO:0000256" key="1">
    <source>
        <dbReference type="SAM" id="MobiDB-lite"/>
    </source>
</evidence>
<dbReference type="EMBL" id="OFSP01000074">
    <property type="protein sequence ID" value="SOY77287.1"/>
    <property type="molecule type" value="Genomic_DNA"/>
</dbReference>
<organism evidence="2">
    <name type="scientific">Cupriavidus taiwanensis</name>
    <dbReference type="NCBI Taxonomy" id="164546"/>
    <lineage>
        <taxon>Bacteria</taxon>
        <taxon>Pseudomonadati</taxon>
        <taxon>Pseudomonadota</taxon>
        <taxon>Betaproteobacteria</taxon>
        <taxon>Burkholderiales</taxon>
        <taxon>Burkholderiaceae</taxon>
        <taxon>Cupriavidus</taxon>
    </lineage>
</organism>